<evidence type="ECO:0008006" key="5">
    <source>
        <dbReference type="Google" id="ProtNLM"/>
    </source>
</evidence>
<dbReference type="Gene3D" id="2.60.40.10">
    <property type="entry name" value="Immunoglobulins"/>
    <property type="match status" value="2"/>
</dbReference>
<name>V6SRM1_9FLAO</name>
<dbReference type="SUPFAM" id="SSF49299">
    <property type="entry name" value="PKD domain"/>
    <property type="match status" value="1"/>
</dbReference>
<keyword evidence="4" id="KW-1185">Reference proteome</keyword>
<gene>
    <name evidence="3" type="ORF">FLJC2902T_22480</name>
</gene>
<dbReference type="eggNOG" id="COG3291">
    <property type="taxonomic scope" value="Bacteria"/>
</dbReference>
<dbReference type="Gene3D" id="2.40.10.10">
    <property type="entry name" value="Trypsin-like serine proteases"/>
    <property type="match status" value="1"/>
</dbReference>
<dbReference type="InterPro" id="IPR022409">
    <property type="entry name" value="PKD/Chitinase_dom"/>
</dbReference>
<dbReference type="InterPro" id="IPR043504">
    <property type="entry name" value="Peptidase_S1_PA_chymotrypsin"/>
</dbReference>
<evidence type="ECO:0000259" key="1">
    <source>
        <dbReference type="PROSITE" id="PS50093"/>
    </source>
</evidence>
<dbReference type="InterPro" id="IPR007110">
    <property type="entry name" value="Ig-like_dom"/>
</dbReference>
<dbReference type="eggNOG" id="COG5492">
    <property type="taxonomic scope" value="Bacteria"/>
</dbReference>
<protein>
    <recommendedName>
        <fullName evidence="5">PKD domain-containing protein</fullName>
    </recommendedName>
</protein>
<dbReference type="Gene3D" id="2.60.40.740">
    <property type="match status" value="1"/>
</dbReference>
<organism evidence="3 4">
    <name type="scientific">Flavobacterium limnosediminis JC2902</name>
    <dbReference type="NCBI Taxonomy" id="1341181"/>
    <lineage>
        <taxon>Bacteria</taxon>
        <taxon>Pseudomonadati</taxon>
        <taxon>Bacteroidota</taxon>
        <taxon>Flavobacteriia</taxon>
        <taxon>Flavobacteriales</taxon>
        <taxon>Flavobacteriaceae</taxon>
        <taxon>Flavobacterium</taxon>
    </lineage>
</organism>
<dbReference type="Pfam" id="PF13573">
    <property type="entry name" value="SprB"/>
    <property type="match status" value="4"/>
</dbReference>
<dbReference type="STRING" id="1341181.FLJC2902T_22480"/>
<proteinExistence type="predicted"/>
<feature type="domain" description="Ig-like" evidence="2">
    <location>
        <begin position="218"/>
        <end position="306"/>
    </location>
</feature>
<dbReference type="Proteomes" id="UP000018004">
    <property type="component" value="Unassembled WGS sequence"/>
</dbReference>
<dbReference type="PROSITE" id="PS50835">
    <property type="entry name" value="IG_LIKE"/>
    <property type="match status" value="3"/>
</dbReference>
<sequence>MVTQSGVGCNVTSAVSQVIVVAAPAITTQPTSSSVCEGGTPTVLTVAYTNGTGTASYQWFSNTTNSTTGGTAISGATNATYAPPATTVGTLYYYCEITFSSGGCTSILSNTAQVIINPLPTVSTQPTATQSICVGGTISALSVAYTAGVGTPTYQWYSNTSNSTTGGTSISGATSSTYTPPAFNTAGTYYYYAVITLSGNGCGSTTSAAAEVIVVPDPTVTAQALATQTLCQSTTVTDLTITVSGGIGTYNYQWYSNTSNSTTGGTIISGATNATYSPSTATVGTQYYYCVVTQSEVGCNVTSAVSQVIVVPAPAITTQPTSSSVCEGGSPTTLTVAYTNGTGTASYQWFSNTTNSTTGGTAVSGATSATYTPPAAIVGTLYYYCVITFSSGGCSSVSSATAQVVINQVPVLTNYSAVICSEDTFTYQPVSGNGNTVPSATTYTWSLVSMTPNAGVTGAGNSTTPQSSFSQQLTNTTNQIVTLVYSVIPSAGICTGNSFTITVDVFPKPDVVFNHANQTICNEHTTEAVTLSTTLPGNITFNWTAAIPTGITGGVSSGTDVIPAQTLINTTAVPLTIVYSATATFNNNGAICTGAIYTYSITVNPTLSSSGAVSNYNGYNISFFGATDGSIDLTTVGGSGSYTYSWSGPNGFTSANEDISNLAAGTYTATITDGYCEPLVVTFILTQPPELLIQEDLSLNVNLDCYGDSNGAVGVLITQESVPPYDYELYNSSNTLVASIYNTVDLNPQFTNLVAGVYSLIVIDANGGRKTVSGLTVTQPADIVITATTTPITCYGANNASITLTVTGGTGPYQGQWANLATGLYQNNLAAGDYTILVTDSKGCTKTIVVNIPEAPIFTINPVVTNVSCHGANDGSINLNLIGGIPPLALTWGDGSTAGLVRNNLPPGIYSVTISDGTPCYITRTFTIIEPQPLVLGANTQNALDCNDANSGAINLNVSGGTPPFTYSWTNGATTEDLINITSGNYAVTVTDSRGCIKTAQYTINRPLPLTLAVETTTNANCETRDISQLFEAQVSGGMPPFQLSWSSGTVSGANNQLMTTDQNGLVVLTATDALGCTTTYSLNVVIPVLGSPSFTQNSYGFTTFGIYSIQDPIQFTSTATGDYTSISWNFGDGSFSTEENPVHTYESEGSYVVTQTVTYPFGCVYTHIITLYVEKGYKLMVPNGFTANSDGVNDTFGPVSEGLKNLKMDVYDTWGSLIYSESGETLKGWDGTIKGVQAENGNYYFKISAETFYGDVINENGPFVLIK</sequence>
<evidence type="ECO:0000313" key="4">
    <source>
        <dbReference type="Proteomes" id="UP000018004"/>
    </source>
</evidence>
<dbReference type="SMART" id="SM00089">
    <property type="entry name" value="PKD"/>
    <property type="match status" value="1"/>
</dbReference>
<comment type="caution">
    <text evidence="3">The sequence shown here is derived from an EMBL/GenBank/DDBJ whole genome shotgun (WGS) entry which is preliminary data.</text>
</comment>
<feature type="domain" description="Ig-like" evidence="2">
    <location>
        <begin position="314"/>
        <end position="401"/>
    </location>
</feature>
<evidence type="ECO:0000313" key="3">
    <source>
        <dbReference type="EMBL" id="ESU27070.1"/>
    </source>
</evidence>
<dbReference type="Pfam" id="PF18911">
    <property type="entry name" value="PKD_4"/>
    <property type="match status" value="1"/>
</dbReference>
<dbReference type="Pfam" id="PF13585">
    <property type="entry name" value="CHU_C"/>
    <property type="match status" value="1"/>
</dbReference>
<dbReference type="NCBIfam" id="TIGR04131">
    <property type="entry name" value="Bac_Flav_CTERM"/>
    <property type="match status" value="1"/>
</dbReference>
<dbReference type="PROSITE" id="PS50093">
    <property type="entry name" value="PKD"/>
    <property type="match status" value="1"/>
</dbReference>
<dbReference type="AlphaFoldDB" id="V6SRM1"/>
<dbReference type="EMBL" id="AVGG01000016">
    <property type="protein sequence ID" value="ESU27070.1"/>
    <property type="molecule type" value="Genomic_DNA"/>
</dbReference>
<dbReference type="InterPro" id="IPR025667">
    <property type="entry name" value="SprB_repeat"/>
</dbReference>
<dbReference type="CDD" id="cd00146">
    <property type="entry name" value="PKD"/>
    <property type="match status" value="1"/>
</dbReference>
<dbReference type="Pfam" id="PF19406">
    <property type="entry name" value="PKD_5"/>
    <property type="match status" value="2"/>
</dbReference>
<dbReference type="InterPro" id="IPR000601">
    <property type="entry name" value="PKD_dom"/>
</dbReference>
<feature type="domain" description="Ig-like" evidence="2">
    <location>
        <begin position="24"/>
        <end position="111"/>
    </location>
</feature>
<dbReference type="InterPro" id="IPR045828">
    <property type="entry name" value="PKD_Bacteroidetes"/>
</dbReference>
<dbReference type="InterPro" id="IPR026341">
    <property type="entry name" value="T9SS_type_B"/>
</dbReference>
<accession>V6SRM1</accession>
<dbReference type="Gene3D" id="2.60.40.2700">
    <property type="match status" value="4"/>
</dbReference>
<feature type="domain" description="PKD" evidence="1">
    <location>
        <begin position="1114"/>
        <end position="1175"/>
    </location>
</feature>
<dbReference type="InterPro" id="IPR013783">
    <property type="entry name" value="Ig-like_fold"/>
</dbReference>
<reference evidence="3 4" key="1">
    <citation type="submission" date="2013-08" db="EMBL/GenBank/DDBJ databases">
        <title>Flavobacterium limnosediminis JC2902 genome sequencing.</title>
        <authorList>
            <person name="Lee K."/>
            <person name="Yi H."/>
            <person name="Park S."/>
            <person name="Chun J."/>
        </authorList>
    </citation>
    <scope>NUCLEOTIDE SEQUENCE [LARGE SCALE GENOMIC DNA]</scope>
    <source>
        <strain evidence="3 4">JC2902</strain>
    </source>
</reference>
<dbReference type="PATRIC" id="fig|1341181.4.peg.2213"/>
<dbReference type="InterPro" id="IPR035986">
    <property type="entry name" value="PKD_dom_sf"/>
</dbReference>
<evidence type="ECO:0000259" key="2">
    <source>
        <dbReference type="PROSITE" id="PS50835"/>
    </source>
</evidence>